<proteinExistence type="predicted"/>
<accession>A0A1M6CJ71</accession>
<dbReference type="AlphaFoldDB" id="A0A1M6CJ71"/>
<evidence type="ECO:0000313" key="2">
    <source>
        <dbReference type="Proteomes" id="UP000191240"/>
    </source>
</evidence>
<gene>
    <name evidence="1" type="ORF">SAMN02745671_01134</name>
</gene>
<name>A0A1M6CJ71_9FIRM</name>
<organism evidence="1 2">
    <name type="scientific">Anaerovibrio lipolyticus DSM 3074</name>
    <dbReference type="NCBI Taxonomy" id="1120997"/>
    <lineage>
        <taxon>Bacteria</taxon>
        <taxon>Bacillati</taxon>
        <taxon>Bacillota</taxon>
        <taxon>Negativicutes</taxon>
        <taxon>Selenomonadales</taxon>
        <taxon>Selenomonadaceae</taxon>
        <taxon>Anaerovibrio</taxon>
    </lineage>
</organism>
<evidence type="ECO:0000313" key="1">
    <source>
        <dbReference type="EMBL" id="SHI60963.1"/>
    </source>
</evidence>
<protein>
    <submittedName>
        <fullName evidence="1">Uncharacterized protein</fullName>
    </submittedName>
</protein>
<reference evidence="1 2" key="1">
    <citation type="submission" date="2016-11" db="EMBL/GenBank/DDBJ databases">
        <authorList>
            <person name="Jaros S."/>
            <person name="Januszkiewicz K."/>
            <person name="Wedrychowicz H."/>
        </authorList>
    </citation>
    <scope>NUCLEOTIDE SEQUENCE [LARGE SCALE GENOMIC DNA]</scope>
    <source>
        <strain evidence="1 2">DSM 3074</strain>
    </source>
</reference>
<dbReference type="EMBL" id="FQYW01000008">
    <property type="protein sequence ID" value="SHI60963.1"/>
    <property type="molecule type" value="Genomic_DNA"/>
</dbReference>
<dbReference type="Proteomes" id="UP000191240">
    <property type="component" value="Unassembled WGS sequence"/>
</dbReference>
<sequence length="89" mass="10089">MTKITETRHWDWGAVRAMCVRHRFYEVGTIDDYDALANVVRCNAPDDLMEIYGVAEDIWAHSGCAESVEDIMSLLCKEAITSCFKVEEG</sequence>